<feature type="transmembrane region" description="Helical" evidence="8">
    <location>
        <begin position="253"/>
        <end position="272"/>
    </location>
</feature>
<dbReference type="InterPro" id="IPR050586">
    <property type="entry name" value="CPA3_Na-H_Antiporter_D"/>
</dbReference>
<name>A0ABV2Q6S0_9BURK</name>
<protein>
    <submittedName>
        <fullName evidence="10">Multicomponent K+:H+ antiporter subunit D</fullName>
    </submittedName>
</protein>
<evidence type="ECO:0000256" key="2">
    <source>
        <dbReference type="ARBA" id="ARBA00005346"/>
    </source>
</evidence>
<feature type="transmembrane region" description="Helical" evidence="8">
    <location>
        <begin position="216"/>
        <end position="241"/>
    </location>
</feature>
<organism evidence="10 11">
    <name type="scientific">Ottowia thiooxydans</name>
    <dbReference type="NCBI Taxonomy" id="219182"/>
    <lineage>
        <taxon>Bacteria</taxon>
        <taxon>Pseudomonadati</taxon>
        <taxon>Pseudomonadota</taxon>
        <taxon>Betaproteobacteria</taxon>
        <taxon>Burkholderiales</taxon>
        <taxon>Comamonadaceae</taxon>
        <taxon>Ottowia</taxon>
    </lineage>
</organism>
<comment type="similarity">
    <text evidence="2">Belongs to the CPA3 antiporters (TC 2.A.63) subunit D family.</text>
</comment>
<evidence type="ECO:0000256" key="8">
    <source>
        <dbReference type="SAM" id="Phobius"/>
    </source>
</evidence>
<feature type="transmembrane region" description="Helical" evidence="8">
    <location>
        <begin position="12"/>
        <end position="30"/>
    </location>
</feature>
<feature type="transmembrane region" description="Helical" evidence="8">
    <location>
        <begin position="170"/>
        <end position="194"/>
    </location>
</feature>
<feature type="transmembrane region" description="Helical" evidence="8">
    <location>
        <begin position="505"/>
        <end position="523"/>
    </location>
</feature>
<keyword evidence="5 8" id="KW-1133">Transmembrane helix</keyword>
<dbReference type="NCBIfam" id="NF009309">
    <property type="entry name" value="PRK12666.1"/>
    <property type="match status" value="1"/>
</dbReference>
<comment type="subcellular location">
    <subcellularLocation>
        <location evidence="1">Cell membrane</location>
        <topology evidence="1">Multi-pass membrane protein</topology>
    </subcellularLocation>
    <subcellularLocation>
        <location evidence="7">Membrane</location>
        <topology evidence="7">Multi-pass membrane protein</topology>
    </subcellularLocation>
</comment>
<reference evidence="10 11" key="1">
    <citation type="submission" date="2024-06" db="EMBL/GenBank/DDBJ databases">
        <title>Sorghum-associated microbial communities from plants grown in Nebraska, USA.</title>
        <authorList>
            <person name="Schachtman D."/>
        </authorList>
    </citation>
    <scope>NUCLEOTIDE SEQUENCE [LARGE SCALE GENOMIC DNA]</scope>
    <source>
        <strain evidence="10 11">2709</strain>
    </source>
</reference>
<dbReference type="PANTHER" id="PTHR42703:SF1">
    <property type="entry name" value="NA(+)_H(+) ANTIPORTER SUBUNIT D1"/>
    <property type="match status" value="1"/>
</dbReference>
<keyword evidence="4 7" id="KW-0812">Transmembrane</keyword>
<dbReference type="EMBL" id="JBEPSH010000003">
    <property type="protein sequence ID" value="MET4576607.1"/>
    <property type="molecule type" value="Genomic_DNA"/>
</dbReference>
<comment type="caution">
    <text evidence="10">The sequence shown here is derived from an EMBL/GenBank/DDBJ whole genome shotgun (WGS) entry which is preliminary data.</text>
</comment>
<feature type="transmembrane region" description="Helical" evidence="8">
    <location>
        <begin position="417"/>
        <end position="444"/>
    </location>
</feature>
<feature type="transmembrane region" description="Helical" evidence="8">
    <location>
        <begin position="284"/>
        <end position="308"/>
    </location>
</feature>
<sequence length="569" mass="60476">MSRLIEWLMPHLIVVPVLLPMGTAILMLLLGDTRRPIKAVVNVVSCLLGLFVAIALVYWAQRMGGPQAVGVYLPSNWPVPYGIVLVVDRLSAMMLLLSSILGLGGLLFAVARWHKAGVHFHPLFQLQLMGLNGAFLTADLFNLFVFFEIMLTASYGLLLHGSGWPRVRSGLHYIAVNLLASTLFLIGVAILYGVTGTLNLADMAIMVPAISEGDRGLLHAGAAILAIAFLVKAGAWPLNFWLAPAYSSASAPVAALFAIMTKLGIYSVLRVWTLLFPQDAGVSALFGGSALIWIGLATLAFGAIGIMATQRLTRMAAFCVVLSSGTLMAALGFGQPAVTGGALYYALGSTLAISAFFLLIELIERSREEDEKPAYVSELEMDEAFGYPIDLVPARDVNLDDDETALIGRAIPAAMAFLGLAFIACVLTIAGLPPLSGFVGKFIMLSALLNPAGLGHGVGSSPELAEWALLILLISGGLLTTIALSRAGVRYFWAPQDRPVPRLRVIETIPIGAMLLLIAVLVWQAEAVLRYTNAAARGLHDPKEYIGTVISTKPVPSPTASGEGGLLRP</sequence>
<dbReference type="Pfam" id="PF00361">
    <property type="entry name" value="Proton_antipo_M"/>
    <property type="match status" value="1"/>
</dbReference>
<dbReference type="InterPro" id="IPR001750">
    <property type="entry name" value="ND/Mrp_TM"/>
</dbReference>
<keyword evidence="11" id="KW-1185">Reference proteome</keyword>
<keyword evidence="3" id="KW-1003">Cell membrane</keyword>
<feature type="transmembrane region" description="Helical" evidence="8">
    <location>
        <begin position="342"/>
        <end position="363"/>
    </location>
</feature>
<evidence type="ECO:0000256" key="7">
    <source>
        <dbReference type="RuleBase" id="RU000320"/>
    </source>
</evidence>
<evidence type="ECO:0000256" key="1">
    <source>
        <dbReference type="ARBA" id="ARBA00004651"/>
    </source>
</evidence>
<accession>A0ABV2Q6S0</accession>
<feature type="transmembrane region" description="Helical" evidence="8">
    <location>
        <begin position="134"/>
        <end position="158"/>
    </location>
</feature>
<evidence type="ECO:0000313" key="10">
    <source>
        <dbReference type="EMBL" id="MET4576607.1"/>
    </source>
</evidence>
<dbReference type="RefSeq" id="WP_354442676.1">
    <property type="nucleotide sequence ID" value="NZ_JBEPSH010000003.1"/>
</dbReference>
<evidence type="ECO:0000256" key="6">
    <source>
        <dbReference type="ARBA" id="ARBA00023136"/>
    </source>
</evidence>
<dbReference type="Proteomes" id="UP001549320">
    <property type="component" value="Unassembled WGS sequence"/>
</dbReference>
<evidence type="ECO:0000313" key="11">
    <source>
        <dbReference type="Proteomes" id="UP001549320"/>
    </source>
</evidence>
<feature type="transmembrane region" description="Helical" evidence="8">
    <location>
        <begin position="39"/>
        <end position="61"/>
    </location>
</feature>
<feature type="transmembrane region" description="Helical" evidence="8">
    <location>
        <begin position="464"/>
        <end position="484"/>
    </location>
</feature>
<evidence type="ECO:0000256" key="5">
    <source>
        <dbReference type="ARBA" id="ARBA00022989"/>
    </source>
</evidence>
<feature type="transmembrane region" description="Helical" evidence="8">
    <location>
        <begin position="315"/>
        <end position="336"/>
    </location>
</feature>
<feature type="transmembrane region" description="Helical" evidence="8">
    <location>
        <begin position="94"/>
        <end position="114"/>
    </location>
</feature>
<dbReference type="PANTHER" id="PTHR42703">
    <property type="entry name" value="NADH DEHYDROGENASE"/>
    <property type="match status" value="1"/>
</dbReference>
<feature type="domain" description="NADH:quinone oxidoreductase/Mrp antiporter transmembrane" evidence="9">
    <location>
        <begin position="139"/>
        <end position="379"/>
    </location>
</feature>
<keyword evidence="6 8" id="KW-0472">Membrane</keyword>
<evidence type="ECO:0000256" key="4">
    <source>
        <dbReference type="ARBA" id="ARBA00022692"/>
    </source>
</evidence>
<evidence type="ECO:0000256" key="3">
    <source>
        <dbReference type="ARBA" id="ARBA00022475"/>
    </source>
</evidence>
<feature type="transmembrane region" description="Helical" evidence="8">
    <location>
        <begin position="67"/>
        <end position="87"/>
    </location>
</feature>
<gene>
    <name evidence="10" type="ORF">ABIE13_001716</name>
</gene>
<proteinExistence type="inferred from homology"/>
<evidence type="ECO:0000259" key="9">
    <source>
        <dbReference type="Pfam" id="PF00361"/>
    </source>
</evidence>